<evidence type="ECO:0000256" key="4">
    <source>
        <dbReference type="SAM" id="MobiDB-lite"/>
    </source>
</evidence>
<feature type="compositionally biased region" description="Gly residues" evidence="4">
    <location>
        <begin position="210"/>
        <end position="224"/>
    </location>
</feature>
<organism evidence="7 8">
    <name type="scientific">Pseudoalteromonas denitrificans DSM 6059</name>
    <dbReference type="NCBI Taxonomy" id="1123010"/>
    <lineage>
        <taxon>Bacteria</taxon>
        <taxon>Pseudomonadati</taxon>
        <taxon>Pseudomonadota</taxon>
        <taxon>Gammaproteobacteria</taxon>
        <taxon>Alteromonadales</taxon>
        <taxon>Pseudoalteromonadaceae</taxon>
        <taxon>Pseudoalteromonas</taxon>
    </lineage>
</organism>
<protein>
    <submittedName>
        <fullName evidence="7">MSHA biogenesis protein MshL</fullName>
    </submittedName>
</protein>
<feature type="chain" id="PRO_5011526351" evidence="5">
    <location>
        <begin position="24"/>
        <end position="575"/>
    </location>
</feature>
<dbReference type="InterPro" id="IPR001775">
    <property type="entry name" value="GspD/PilQ"/>
</dbReference>
<dbReference type="SMART" id="SM00965">
    <property type="entry name" value="STN"/>
    <property type="match status" value="1"/>
</dbReference>
<dbReference type="EMBL" id="FOLO01000001">
    <property type="protein sequence ID" value="SFB77209.1"/>
    <property type="molecule type" value="Genomic_DNA"/>
</dbReference>
<dbReference type="GO" id="GO:0009306">
    <property type="term" value="P:protein secretion"/>
    <property type="evidence" value="ECO:0007669"/>
    <property type="project" value="InterPro"/>
</dbReference>
<dbReference type="Proteomes" id="UP000198862">
    <property type="component" value="Unassembled WGS sequence"/>
</dbReference>
<sequence length="575" mass="61715">MKLNVKKIYQLSMLSLAMSLLSACEITNDDSQIKPFIVDELTPKTKNKTVDESVIPQALAQELLSSVGSDLLVPKELDIKRFEVAANEVEIRDFFVGLVDDTPYSVAVHPEVTGKISLNLKDVSLDEVIKVIVRMYEIDVFREGKVVQVLPARLRTESIPVNYLMMTRSGSSSVSVVAGGVSQFDQGAGNSSSSGNLNNSVNNQSNSSGSGSGGSSGSSGGGSQLNGANIQSASETDFWGGLKTALEAIVGKEKGRYIIVSPQAGLVTVKALPSEIASLKRFLNKSEESLQRQVVLEAKVIEVTLKDDYQQGVNWTEVLGHVASTDIGFGSAIGSDLTTLGKIAAKSTIKGNSISAGLGGAASLVFKNADFSGVINLLETQGDVQMLSNPRVTAVNNQKAVIKVGQDEYFVTDVSSTTVTGNSTTTTPEIELTPFFTGIALDVTPQIDANGSVILHVHPSVTETAEQEKTITLNNEQFILPLAQSNIREADTIIRAASGEIVVIGGLMQTVTTDEESKTPFLGDLPVLGNLFKSIRKRQEKKELIILIKPTVVMVDSWKKQQQRTMKLLQSWYSN</sequence>
<name>A0A1I1DQD0_9GAMM</name>
<dbReference type="InterPro" id="IPR011514">
    <property type="entry name" value="Secretin_N_2"/>
</dbReference>
<proteinExistence type="predicted"/>
<gene>
    <name evidence="7" type="ORF">SAMN02745724_00004</name>
</gene>
<dbReference type="InterPro" id="IPR004846">
    <property type="entry name" value="T2SS/T3SS_dom"/>
</dbReference>
<dbReference type="Pfam" id="PF00263">
    <property type="entry name" value="Secretin"/>
    <property type="match status" value="1"/>
</dbReference>
<evidence type="ECO:0000313" key="8">
    <source>
        <dbReference type="Proteomes" id="UP000198862"/>
    </source>
</evidence>
<dbReference type="Gene3D" id="3.30.1370.130">
    <property type="match status" value="1"/>
</dbReference>
<dbReference type="GO" id="GO:0009297">
    <property type="term" value="P:pilus assembly"/>
    <property type="evidence" value="ECO:0007669"/>
    <property type="project" value="InterPro"/>
</dbReference>
<evidence type="ECO:0000313" key="7">
    <source>
        <dbReference type="EMBL" id="SFB77209.1"/>
    </source>
</evidence>
<keyword evidence="8" id="KW-1185">Reference proteome</keyword>
<dbReference type="Pfam" id="PF07655">
    <property type="entry name" value="Secretin_N_2"/>
    <property type="match status" value="1"/>
</dbReference>
<dbReference type="GO" id="GO:0019867">
    <property type="term" value="C:outer membrane"/>
    <property type="evidence" value="ECO:0007669"/>
    <property type="project" value="InterPro"/>
</dbReference>
<feature type="signal peptide" evidence="5">
    <location>
        <begin position="1"/>
        <end position="23"/>
    </location>
</feature>
<evidence type="ECO:0000256" key="3">
    <source>
        <dbReference type="ARBA" id="ARBA00023237"/>
    </source>
</evidence>
<dbReference type="RefSeq" id="WP_091978578.1">
    <property type="nucleotide sequence ID" value="NZ_FOLO01000001.1"/>
</dbReference>
<dbReference type="PANTHER" id="PTHR30332:SF17">
    <property type="entry name" value="TYPE IV PILIATION SYSTEM PROTEIN DR_0774-RELATED"/>
    <property type="match status" value="1"/>
</dbReference>
<evidence type="ECO:0000259" key="6">
    <source>
        <dbReference type="SMART" id="SM00965"/>
    </source>
</evidence>
<dbReference type="InterPro" id="IPR011662">
    <property type="entry name" value="Secretin/TonB_short_N"/>
</dbReference>
<accession>A0A1I1DQD0</accession>
<reference evidence="7 8" key="1">
    <citation type="submission" date="2016-10" db="EMBL/GenBank/DDBJ databases">
        <authorList>
            <person name="de Groot N.N."/>
        </authorList>
    </citation>
    <scope>NUCLEOTIDE SEQUENCE [LARGE SCALE GENOMIC DNA]</scope>
    <source>
        <strain evidence="7 8">DSM 6059</strain>
    </source>
</reference>
<feature type="compositionally biased region" description="Low complexity" evidence="4">
    <location>
        <begin position="187"/>
        <end position="209"/>
    </location>
</feature>
<keyword evidence="5" id="KW-0732">Signal</keyword>
<feature type="region of interest" description="Disordered" evidence="4">
    <location>
        <begin position="187"/>
        <end position="227"/>
    </location>
</feature>
<dbReference type="OrthoDB" id="9775455at2"/>
<evidence type="ECO:0000256" key="1">
    <source>
        <dbReference type="ARBA" id="ARBA00022448"/>
    </source>
</evidence>
<dbReference type="PROSITE" id="PS51257">
    <property type="entry name" value="PROKAR_LIPOPROTEIN"/>
    <property type="match status" value="1"/>
</dbReference>
<dbReference type="GO" id="GO:0015627">
    <property type="term" value="C:type II protein secretion system complex"/>
    <property type="evidence" value="ECO:0007669"/>
    <property type="project" value="TreeGrafter"/>
</dbReference>
<keyword evidence="1" id="KW-0813">Transport</keyword>
<keyword evidence="3" id="KW-0998">Cell outer membrane</keyword>
<feature type="domain" description="Secretin/TonB short N-terminal" evidence="6">
    <location>
        <begin position="104"/>
        <end position="152"/>
    </location>
</feature>
<dbReference type="PANTHER" id="PTHR30332">
    <property type="entry name" value="PROBABLE GENERAL SECRETION PATHWAY PROTEIN D"/>
    <property type="match status" value="1"/>
</dbReference>
<evidence type="ECO:0000256" key="2">
    <source>
        <dbReference type="ARBA" id="ARBA00023136"/>
    </source>
</evidence>
<dbReference type="PRINTS" id="PR00811">
    <property type="entry name" value="BCTERIALGSPD"/>
</dbReference>
<evidence type="ECO:0000256" key="5">
    <source>
        <dbReference type="SAM" id="SignalP"/>
    </source>
</evidence>
<dbReference type="InterPro" id="IPR013358">
    <property type="entry name" value="Pilus_biogenesis_MshL"/>
</dbReference>
<dbReference type="STRING" id="1123010.SAMN02745724_00004"/>
<dbReference type="AlphaFoldDB" id="A0A1I1DQD0"/>
<keyword evidence="2" id="KW-0472">Membrane</keyword>
<dbReference type="InterPro" id="IPR050810">
    <property type="entry name" value="Bact_Secretion_Sys_Channel"/>
</dbReference>
<dbReference type="NCBIfam" id="TIGR02519">
    <property type="entry name" value="pilus_MshL"/>
    <property type="match status" value="1"/>
</dbReference>